<dbReference type="AlphaFoldDB" id="A0A8H4RJI6"/>
<organism evidence="2 3">
    <name type="scientific">Cudoniella acicularis</name>
    <dbReference type="NCBI Taxonomy" id="354080"/>
    <lineage>
        <taxon>Eukaryota</taxon>
        <taxon>Fungi</taxon>
        <taxon>Dikarya</taxon>
        <taxon>Ascomycota</taxon>
        <taxon>Pezizomycotina</taxon>
        <taxon>Leotiomycetes</taxon>
        <taxon>Helotiales</taxon>
        <taxon>Tricladiaceae</taxon>
        <taxon>Cudoniella</taxon>
    </lineage>
</organism>
<comment type="caution">
    <text evidence="2">The sequence shown here is derived from an EMBL/GenBank/DDBJ whole genome shotgun (WGS) entry which is preliminary data.</text>
</comment>
<evidence type="ECO:0000313" key="2">
    <source>
        <dbReference type="EMBL" id="KAF4630788.1"/>
    </source>
</evidence>
<name>A0A8H4RJI6_9HELO</name>
<dbReference type="EMBL" id="JAAMPI010000512">
    <property type="protein sequence ID" value="KAF4630788.1"/>
    <property type="molecule type" value="Genomic_DNA"/>
</dbReference>
<keyword evidence="3" id="KW-1185">Reference proteome</keyword>
<feature type="region of interest" description="Disordered" evidence="1">
    <location>
        <begin position="15"/>
        <end position="106"/>
    </location>
</feature>
<accession>A0A8H4RJI6</accession>
<evidence type="ECO:0000256" key="1">
    <source>
        <dbReference type="SAM" id="MobiDB-lite"/>
    </source>
</evidence>
<sequence length="106" mass="11382">MATLTNMEFEDDLISFGDGKTWRSTPGSPASPASDSSSPSPSDSTISSSSATPTSTSTSPPPVLYMPHHTAMTSRYRGTKNPFSILKEYSQSKANSRYSKLDQPSQ</sequence>
<feature type="compositionally biased region" description="Polar residues" evidence="1">
    <location>
        <begin position="89"/>
        <end position="106"/>
    </location>
</feature>
<feature type="compositionally biased region" description="Low complexity" evidence="1">
    <location>
        <begin position="24"/>
        <end position="58"/>
    </location>
</feature>
<protein>
    <submittedName>
        <fullName evidence="2">Uncharacterized protein</fullName>
    </submittedName>
</protein>
<proteinExistence type="predicted"/>
<reference evidence="2 3" key="1">
    <citation type="submission" date="2020-03" db="EMBL/GenBank/DDBJ databases">
        <title>Draft Genome Sequence of Cudoniella acicularis.</title>
        <authorList>
            <person name="Buettner E."/>
            <person name="Kellner H."/>
        </authorList>
    </citation>
    <scope>NUCLEOTIDE SEQUENCE [LARGE SCALE GENOMIC DNA]</scope>
    <source>
        <strain evidence="2 3">DSM 108380</strain>
    </source>
</reference>
<evidence type="ECO:0000313" key="3">
    <source>
        <dbReference type="Proteomes" id="UP000566819"/>
    </source>
</evidence>
<gene>
    <name evidence="2" type="ORF">G7Y89_g7344</name>
</gene>
<dbReference type="Proteomes" id="UP000566819">
    <property type="component" value="Unassembled WGS sequence"/>
</dbReference>